<name>X0UNR3_9ZZZZ</name>
<comment type="caution">
    <text evidence="3">The sequence shown here is derived from an EMBL/GenBank/DDBJ whole genome shotgun (WGS) entry which is preliminary data.</text>
</comment>
<dbReference type="InterPro" id="IPR001789">
    <property type="entry name" value="Sig_transdc_resp-reg_receiver"/>
</dbReference>
<dbReference type="PANTHER" id="PTHR44591">
    <property type="entry name" value="STRESS RESPONSE REGULATOR PROTEIN 1"/>
    <property type="match status" value="1"/>
</dbReference>
<dbReference type="SUPFAM" id="SSF52172">
    <property type="entry name" value="CheY-like"/>
    <property type="match status" value="1"/>
</dbReference>
<organism evidence="3">
    <name type="scientific">marine sediment metagenome</name>
    <dbReference type="NCBI Taxonomy" id="412755"/>
    <lineage>
        <taxon>unclassified sequences</taxon>
        <taxon>metagenomes</taxon>
        <taxon>ecological metagenomes</taxon>
    </lineage>
</organism>
<sequence length="107" mass="11983">MKKHRILIVEDEVNQGLMYEQELTDEGYVVDVANSGKSALEMVDNAAYDLVVMDIGMPEMDGLETLGRMLGRDNKLPVILNTAYPSYKDNFMSWAADAYVIKSSDLT</sequence>
<dbReference type="InterPro" id="IPR011006">
    <property type="entry name" value="CheY-like_superfamily"/>
</dbReference>
<keyword evidence="1" id="KW-0597">Phosphoprotein</keyword>
<dbReference type="EMBL" id="BARS01029693">
    <property type="protein sequence ID" value="GAG07429.1"/>
    <property type="molecule type" value="Genomic_DNA"/>
</dbReference>
<dbReference type="InterPro" id="IPR050595">
    <property type="entry name" value="Bact_response_regulator"/>
</dbReference>
<proteinExistence type="predicted"/>
<dbReference type="Gene3D" id="3.40.50.2300">
    <property type="match status" value="1"/>
</dbReference>
<gene>
    <name evidence="3" type="ORF">S01H1_46372</name>
</gene>
<dbReference type="PANTHER" id="PTHR44591:SF18">
    <property type="entry name" value="REGULATORY PROTEIN"/>
    <property type="match status" value="1"/>
</dbReference>
<accession>X0UNR3</accession>
<protein>
    <recommendedName>
        <fullName evidence="2">Response regulatory domain-containing protein</fullName>
    </recommendedName>
</protein>
<evidence type="ECO:0000313" key="3">
    <source>
        <dbReference type="EMBL" id="GAG07429.1"/>
    </source>
</evidence>
<dbReference type="SMART" id="SM00448">
    <property type="entry name" value="REC"/>
    <property type="match status" value="1"/>
</dbReference>
<dbReference type="AlphaFoldDB" id="X0UNR3"/>
<evidence type="ECO:0000256" key="1">
    <source>
        <dbReference type="ARBA" id="ARBA00022553"/>
    </source>
</evidence>
<feature type="domain" description="Response regulatory" evidence="2">
    <location>
        <begin position="5"/>
        <end position="107"/>
    </location>
</feature>
<reference evidence="3" key="1">
    <citation type="journal article" date="2014" name="Front. Microbiol.">
        <title>High frequency of phylogenetically diverse reductive dehalogenase-homologous genes in deep subseafloor sedimentary metagenomes.</title>
        <authorList>
            <person name="Kawai M."/>
            <person name="Futagami T."/>
            <person name="Toyoda A."/>
            <person name="Takaki Y."/>
            <person name="Nishi S."/>
            <person name="Hori S."/>
            <person name="Arai W."/>
            <person name="Tsubouchi T."/>
            <person name="Morono Y."/>
            <person name="Uchiyama I."/>
            <person name="Ito T."/>
            <person name="Fujiyama A."/>
            <person name="Inagaki F."/>
            <person name="Takami H."/>
        </authorList>
    </citation>
    <scope>NUCLEOTIDE SEQUENCE</scope>
    <source>
        <strain evidence="3">Expedition CK06-06</strain>
    </source>
</reference>
<dbReference type="Pfam" id="PF00072">
    <property type="entry name" value="Response_reg"/>
    <property type="match status" value="1"/>
</dbReference>
<dbReference type="PROSITE" id="PS50110">
    <property type="entry name" value="RESPONSE_REGULATORY"/>
    <property type="match status" value="1"/>
</dbReference>
<dbReference type="GO" id="GO:0000160">
    <property type="term" value="P:phosphorelay signal transduction system"/>
    <property type="evidence" value="ECO:0007669"/>
    <property type="project" value="InterPro"/>
</dbReference>
<evidence type="ECO:0000259" key="2">
    <source>
        <dbReference type="PROSITE" id="PS50110"/>
    </source>
</evidence>
<feature type="non-terminal residue" evidence="3">
    <location>
        <position position="107"/>
    </location>
</feature>